<dbReference type="Proteomes" id="UP000499080">
    <property type="component" value="Unassembled WGS sequence"/>
</dbReference>
<keyword evidence="3" id="KW-1185">Reference proteome</keyword>
<protein>
    <submittedName>
        <fullName evidence="2">Uncharacterized protein</fullName>
    </submittedName>
</protein>
<organism evidence="2 3">
    <name type="scientific">Araneus ventricosus</name>
    <name type="common">Orbweaver spider</name>
    <name type="synonym">Epeira ventricosa</name>
    <dbReference type="NCBI Taxonomy" id="182803"/>
    <lineage>
        <taxon>Eukaryota</taxon>
        <taxon>Metazoa</taxon>
        <taxon>Ecdysozoa</taxon>
        <taxon>Arthropoda</taxon>
        <taxon>Chelicerata</taxon>
        <taxon>Arachnida</taxon>
        <taxon>Araneae</taxon>
        <taxon>Araneomorphae</taxon>
        <taxon>Entelegynae</taxon>
        <taxon>Araneoidea</taxon>
        <taxon>Araneidae</taxon>
        <taxon>Araneus</taxon>
    </lineage>
</organism>
<dbReference type="EMBL" id="BGPR01004638">
    <property type="protein sequence ID" value="GBN01666.1"/>
    <property type="molecule type" value="Genomic_DNA"/>
</dbReference>
<gene>
    <name evidence="2" type="ORF">AVEN_72041_1</name>
</gene>
<evidence type="ECO:0000313" key="3">
    <source>
        <dbReference type="Proteomes" id="UP000499080"/>
    </source>
</evidence>
<accession>A0A4Y2KIU7</accession>
<name>A0A4Y2KIU7_ARAVE</name>
<sequence length="91" mass="9963">MAFLAKCKKTGLARFAEELGIEITHDDRVIDICRKIKTCPDYEEEFAKGQLEIIAQEREAEAEIARIEREAEAASGGPARLPACPMASGPS</sequence>
<proteinExistence type="predicted"/>
<comment type="caution">
    <text evidence="2">The sequence shown here is derived from an EMBL/GenBank/DDBJ whole genome shotgun (WGS) entry which is preliminary data.</text>
</comment>
<reference evidence="2 3" key="1">
    <citation type="journal article" date="2019" name="Sci. Rep.">
        <title>Orb-weaving spider Araneus ventricosus genome elucidates the spidroin gene catalogue.</title>
        <authorList>
            <person name="Kono N."/>
            <person name="Nakamura H."/>
            <person name="Ohtoshi R."/>
            <person name="Moran D.A.P."/>
            <person name="Shinohara A."/>
            <person name="Yoshida Y."/>
            <person name="Fujiwara M."/>
            <person name="Mori M."/>
            <person name="Tomita M."/>
            <person name="Arakawa K."/>
        </authorList>
    </citation>
    <scope>NUCLEOTIDE SEQUENCE [LARGE SCALE GENOMIC DNA]</scope>
</reference>
<evidence type="ECO:0000256" key="1">
    <source>
        <dbReference type="SAM" id="MobiDB-lite"/>
    </source>
</evidence>
<feature type="region of interest" description="Disordered" evidence="1">
    <location>
        <begin position="71"/>
        <end position="91"/>
    </location>
</feature>
<dbReference type="AlphaFoldDB" id="A0A4Y2KIU7"/>
<evidence type="ECO:0000313" key="2">
    <source>
        <dbReference type="EMBL" id="GBN01666.1"/>
    </source>
</evidence>